<proteinExistence type="predicted"/>
<feature type="transmembrane region" description="Helical" evidence="1">
    <location>
        <begin position="96"/>
        <end position="113"/>
    </location>
</feature>
<organism evidence="2 3">
    <name type="scientific">Hungatella hathewayi</name>
    <dbReference type="NCBI Taxonomy" id="154046"/>
    <lineage>
        <taxon>Bacteria</taxon>
        <taxon>Bacillati</taxon>
        <taxon>Bacillota</taxon>
        <taxon>Clostridia</taxon>
        <taxon>Lachnospirales</taxon>
        <taxon>Lachnospiraceae</taxon>
        <taxon>Hungatella</taxon>
    </lineage>
</organism>
<feature type="transmembrane region" description="Helical" evidence="1">
    <location>
        <begin position="249"/>
        <end position="268"/>
    </location>
</feature>
<gene>
    <name evidence="2" type="ORF">DXD79_22620</name>
</gene>
<feature type="transmembrane region" description="Helical" evidence="1">
    <location>
        <begin position="210"/>
        <end position="237"/>
    </location>
</feature>
<protein>
    <recommendedName>
        <fullName evidence="4">O-antigen ligase domain-containing protein</fullName>
    </recommendedName>
</protein>
<feature type="transmembrane region" description="Helical" evidence="1">
    <location>
        <begin position="36"/>
        <end position="54"/>
    </location>
</feature>
<dbReference type="AlphaFoldDB" id="A0A374P2J6"/>
<feature type="transmembrane region" description="Helical" evidence="1">
    <location>
        <begin position="9"/>
        <end position="30"/>
    </location>
</feature>
<evidence type="ECO:0000313" key="2">
    <source>
        <dbReference type="EMBL" id="RGI99940.1"/>
    </source>
</evidence>
<keyword evidence="1" id="KW-1133">Transmembrane helix</keyword>
<sequence>MKLSFKTGYILYDLLLLMPFVDMITGYAFNLNMNGIITYIGQGYRIFIFLYMVCTLYCHKFSKKQLWLIIFTIFLFLLNLIQYIRFNGSVIENFSYTLKLLLPVYLIYSLSITSRYDKDIINRLLNVYSWIYPLSLVIPKILGIGFYISNYAFESGYKGFYYANNELNVILMVLFVYNFQKLYDNIIVREKNPKDIHGINGIDFTNLLKLFLIIFALLFIGSKTSILSLFIVCLAYLFKYEGLKYKLKFILLLICLGLPGIPFIGFILNSQINNIISRIIYSYNRYVEIEGFLSFLLSRRNLRIKPGFDFWYSDGYKGVLNFILGIGKSTKCPNDGISANQFALIELDFFDCLFWFGIVTVCIIIVFYLSFFIKSLKVKDLFMEKVMFLFVFSFSMIAGHVMMSANSGTIFAIITADLFIKSCNKRAENIKENAESI</sequence>
<feature type="transmembrane region" description="Helical" evidence="1">
    <location>
        <begin position="66"/>
        <end position="84"/>
    </location>
</feature>
<comment type="caution">
    <text evidence="2">The sequence shown here is derived from an EMBL/GenBank/DDBJ whole genome shotgun (WGS) entry which is preliminary data.</text>
</comment>
<evidence type="ECO:0008006" key="4">
    <source>
        <dbReference type="Google" id="ProtNLM"/>
    </source>
</evidence>
<evidence type="ECO:0000313" key="3">
    <source>
        <dbReference type="Proteomes" id="UP000263014"/>
    </source>
</evidence>
<accession>A0A374P2J6</accession>
<feature type="transmembrane region" description="Helical" evidence="1">
    <location>
        <begin position="160"/>
        <end position="179"/>
    </location>
</feature>
<name>A0A374P2J6_9FIRM</name>
<evidence type="ECO:0000256" key="1">
    <source>
        <dbReference type="SAM" id="Phobius"/>
    </source>
</evidence>
<feature type="transmembrane region" description="Helical" evidence="1">
    <location>
        <begin position="352"/>
        <end position="373"/>
    </location>
</feature>
<keyword evidence="1" id="KW-0812">Transmembrane</keyword>
<reference evidence="2 3" key="1">
    <citation type="submission" date="2018-08" db="EMBL/GenBank/DDBJ databases">
        <title>A genome reference for cultivated species of the human gut microbiota.</title>
        <authorList>
            <person name="Zou Y."/>
            <person name="Xue W."/>
            <person name="Luo G."/>
        </authorList>
    </citation>
    <scope>NUCLEOTIDE SEQUENCE [LARGE SCALE GENOMIC DNA]</scope>
    <source>
        <strain evidence="2 3">TM09-12</strain>
    </source>
</reference>
<feature type="transmembrane region" description="Helical" evidence="1">
    <location>
        <begin position="125"/>
        <end position="148"/>
    </location>
</feature>
<keyword evidence="1" id="KW-0472">Membrane</keyword>
<dbReference type="EMBL" id="QSON01000012">
    <property type="protein sequence ID" value="RGI99940.1"/>
    <property type="molecule type" value="Genomic_DNA"/>
</dbReference>
<feature type="transmembrane region" description="Helical" evidence="1">
    <location>
        <begin position="388"/>
        <end position="416"/>
    </location>
</feature>
<dbReference type="Proteomes" id="UP000263014">
    <property type="component" value="Unassembled WGS sequence"/>
</dbReference>
<dbReference type="RefSeq" id="WP_117632695.1">
    <property type="nucleotide sequence ID" value="NZ_QSRE01000014.1"/>
</dbReference>